<sequence length="188" mass="21781">MALRIKSHWSDPDRARSLDEVAGALAFIAWRIALDRAINLHCERFVYRDDAQRLAVIEEYLVFLIQIADRLAHARLDEDRRRDLITGFARRVFDHVQDNATDLLGPGAHGAAFIERLNARSGEYAEYGFTDEGPSYPLLRHLGFEIQRLMGEGQENRWVIDQVMDQDGWEAYRRFDRAFADLFESDPV</sequence>
<dbReference type="EMBL" id="LSYU01000055">
    <property type="protein sequence ID" value="KXX64419.1"/>
    <property type="molecule type" value="Genomic_DNA"/>
</dbReference>
<accession>A0ABR5VFE0</accession>
<dbReference type="Proteomes" id="UP000075766">
    <property type="component" value="Unassembled WGS sequence"/>
</dbReference>
<dbReference type="RefSeq" id="WP_062275239.1">
    <property type="nucleotide sequence ID" value="NZ_JAKEDQ010000023.1"/>
</dbReference>
<keyword evidence="2" id="KW-1185">Reference proteome</keyword>
<comment type="caution">
    <text evidence="1">The sequence shown here is derived from an EMBL/GenBank/DDBJ whole genome shotgun (WGS) entry which is preliminary data.</text>
</comment>
<reference evidence="1 2" key="1">
    <citation type="submission" date="2016-02" db="EMBL/GenBank/DDBJ databases">
        <title>Genome sequence of Marichromatium gracile YL-28, a purple sulfur bacterium.</title>
        <authorList>
            <person name="Zhao C."/>
            <person name="Hong X."/>
            <person name="Chen S."/>
            <person name="Yang S."/>
        </authorList>
    </citation>
    <scope>NUCLEOTIDE SEQUENCE [LARGE SCALE GENOMIC DNA]</scope>
    <source>
        <strain evidence="1 2">YL28</strain>
    </source>
</reference>
<evidence type="ECO:0000313" key="2">
    <source>
        <dbReference type="Proteomes" id="UP000075766"/>
    </source>
</evidence>
<gene>
    <name evidence="1" type="ORF">AY586_02265</name>
</gene>
<name>A0ABR5VFE0_MARGR</name>
<proteinExistence type="predicted"/>
<protein>
    <submittedName>
        <fullName evidence="1">Uncharacterized protein</fullName>
    </submittedName>
</protein>
<evidence type="ECO:0000313" key="1">
    <source>
        <dbReference type="EMBL" id="KXX64419.1"/>
    </source>
</evidence>
<organism evidence="1 2">
    <name type="scientific">Marichromatium gracile</name>
    <name type="common">Chromatium gracile</name>
    <dbReference type="NCBI Taxonomy" id="1048"/>
    <lineage>
        <taxon>Bacteria</taxon>
        <taxon>Pseudomonadati</taxon>
        <taxon>Pseudomonadota</taxon>
        <taxon>Gammaproteobacteria</taxon>
        <taxon>Chromatiales</taxon>
        <taxon>Chromatiaceae</taxon>
        <taxon>Marichromatium</taxon>
    </lineage>
</organism>